<gene>
    <name evidence="1" type="ORF">H9X81_10700</name>
</gene>
<name>A0ABS2GQN8_9FIRM</name>
<sequence length="486" mass="55266">MELTRSEEIRLMIEGGAGSVMTLPEIIAAEINDFLISPQYDIMKQADDYYRNRSDVQRKENKYKNRSNTKIEHPILKKLVDQKANYLLSKPFSVESENKAYADALTEMFDGRFRQKIKSLGKGAVKSGIAWLAPYFEDSTLKWMRLPSTEVIPLWRDAEHTELDAYIRIYPQVVYSGRNKKTITRVEYWDRQGVRKYKTTYPIPSLSTLEPDYDSDPGTNEFPHFTVNGQPYNWDAVPIVWTKYNEEELPLCYFIKELIDDVNWQTSVTADVLRDIAKFIFILKNYGGQDIDQFTRELYEALAIQVEGDGGVEKLEPTLNIDAVMAFLDKNRRDLFDYGSGVDTKDPDLGNASGTAINFRYMDLDTDCAALGAELQGTFEQMKVFIDAALALTGKGDFTGDSFHVTFNADLPVNEADIIANIRGSDGIISRYTQLANHPWVDNVEEELQRIQDEKTREMEEFGAQMFAEDFTAAGQQQGGGVNGTE</sequence>
<evidence type="ECO:0000313" key="2">
    <source>
        <dbReference type="Proteomes" id="UP000724149"/>
    </source>
</evidence>
<accession>A0ABS2GQN8</accession>
<dbReference type="EMBL" id="JACSNR010000011">
    <property type="protein sequence ID" value="MBM6924153.1"/>
    <property type="molecule type" value="Genomic_DNA"/>
</dbReference>
<dbReference type="Pfam" id="PF05133">
    <property type="entry name" value="SPP1_portal"/>
    <property type="match status" value="1"/>
</dbReference>
<protein>
    <submittedName>
        <fullName evidence="1">Phage portal protein</fullName>
    </submittedName>
</protein>
<dbReference type="Proteomes" id="UP000724149">
    <property type="component" value="Unassembled WGS sequence"/>
</dbReference>
<reference evidence="1 2" key="1">
    <citation type="journal article" date="2021" name="Sci. Rep.">
        <title>The distribution of antibiotic resistance genes in chicken gut microbiota commensals.</title>
        <authorList>
            <person name="Juricova H."/>
            <person name="Matiasovicova J."/>
            <person name="Kubasova T."/>
            <person name="Cejkova D."/>
            <person name="Rychlik I."/>
        </authorList>
    </citation>
    <scope>NUCLEOTIDE SEQUENCE [LARGE SCALE GENOMIC DNA]</scope>
    <source>
        <strain evidence="1 2">An564</strain>
    </source>
</reference>
<dbReference type="RefSeq" id="WP_204721904.1">
    <property type="nucleotide sequence ID" value="NZ_JACSNR010000011.1"/>
</dbReference>
<comment type="caution">
    <text evidence="1">The sequence shown here is derived from an EMBL/GenBank/DDBJ whole genome shotgun (WGS) entry which is preliminary data.</text>
</comment>
<organism evidence="1 2">
    <name type="scientific">Hydrogenoanaerobacterium saccharovorans</name>
    <dbReference type="NCBI Taxonomy" id="474960"/>
    <lineage>
        <taxon>Bacteria</taxon>
        <taxon>Bacillati</taxon>
        <taxon>Bacillota</taxon>
        <taxon>Clostridia</taxon>
        <taxon>Eubacteriales</taxon>
        <taxon>Oscillospiraceae</taxon>
        <taxon>Hydrogenoanaerobacterium</taxon>
    </lineage>
</organism>
<keyword evidence="2" id="KW-1185">Reference proteome</keyword>
<dbReference type="InterPro" id="IPR021145">
    <property type="entry name" value="Portal_protein_SPP1_Gp6-like"/>
</dbReference>
<proteinExistence type="predicted"/>
<evidence type="ECO:0000313" key="1">
    <source>
        <dbReference type="EMBL" id="MBM6924153.1"/>
    </source>
</evidence>